<keyword evidence="3 5" id="KW-0268">Exocytosis</keyword>
<proteinExistence type="inferred from homology"/>
<dbReference type="GO" id="GO:0006887">
    <property type="term" value="P:exocytosis"/>
    <property type="evidence" value="ECO:0007669"/>
    <property type="project" value="UniProtKB-KW"/>
</dbReference>
<keyword evidence="5" id="KW-0653">Protein transport</keyword>
<sequence length="584" mass="67262">DMGRRFMRPSGSSTLPRGGSSPASTSLSVIEDNAMFDSSDDRDTNNYKLLLDAFIILLQRDRDLLNYVFPTDLQALVFTKLIELPLVHMHEEAQRLCESIERLPQKLDSGKLAIYGIFSILRWFFQSRTTFSKFYQNKASNFSKHESDDEKKNTPNFDMGRRFMRPSGSSTLPRGGSSPASTSLSVIEDNAMFDSSDDRDTNNYKLLLDAFIILLQRDRDLLNYVFPTDLQALVFTKLIELPLVHMHEEAQRLCESIERLPQKLDSGKLAIYGIFSILRWFFQSRTTFSKFYQESDVTRQQQFTTLSATFEHSAVTCLRAILEEVNSDASPLSQGGNVHPLTSHVLAFMEGLLIYQVTATIIASLFVQQEQRTSSGGLSGAEKGLYDLGAYFARLVRSLYGNLSKKVDGHTARTDTTIRSIFLLNNINYLLKRLEKSPLLALIQRCEPDFKSKYEADFQNTLNEYTKCYSSVIIPIHQMLEYDNNNRLSDAKLRDRDRETLKESFSLVNTAIDTIRQQSEQYIVSDADLRNRLRNEGKNIIVELYKNYYNKFAHKDFTKNREKYIRYEPRQLEIAIEKLFEHHS</sequence>
<dbReference type="GO" id="GO:0015031">
    <property type="term" value="P:protein transport"/>
    <property type="evidence" value="ECO:0007669"/>
    <property type="project" value="UniProtKB-KW"/>
</dbReference>
<dbReference type="AlphaFoldDB" id="A0A816YUB9"/>
<reference evidence="8" key="1">
    <citation type="submission" date="2021-02" db="EMBL/GenBank/DDBJ databases">
        <authorList>
            <person name="Nowell W R."/>
        </authorList>
    </citation>
    <scope>NUCLEOTIDE SEQUENCE</scope>
</reference>
<accession>A0A816YUB9</accession>
<evidence type="ECO:0000256" key="4">
    <source>
        <dbReference type="ARBA" id="ARBA00026169"/>
    </source>
</evidence>
<feature type="domain" description="Exocyst complex subunit Exo70 C-terminal" evidence="7">
    <location>
        <begin position="202"/>
        <end position="577"/>
    </location>
</feature>
<dbReference type="GO" id="GO:0000145">
    <property type="term" value="C:exocyst"/>
    <property type="evidence" value="ECO:0007669"/>
    <property type="project" value="InterPro"/>
</dbReference>
<dbReference type="InterPro" id="IPR046364">
    <property type="entry name" value="Exo70_C"/>
</dbReference>
<dbReference type="Proteomes" id="UP000663887">
    <property type="component" value="Unassembled WGS sequence"/>
</dbReference>
<evidence type="ECO:0000256" key="2">
    <source>
        <dbReference type="ARBA" id="ARBA00022448"/>
    </source>
</evidence>
<keyword evidence="2 5" id="KW-0813">Transport</keyword>
<comment type="similarity">
    <text evidence="1 5">Belongs to the EXO70 family.</text>
</comment>
<evidence type="ECO:0000313" key="8">
    <source>
        <dbReference type="EMBL" id="CAF2173404.1"/>
    </source>
</evidence>
<evidence type="ECO:0000313" key="9">
    <source>
        <dbReference type="Proteomes" id="UP000663887"/>
    </source>
</evidence>
<feature type="region of interest" description="Disordered" evidence="6">
    <location>
        <begin position="144"/>
        <end position="182"/>
    </location>
</feature>
<evidence type="ECO:0000256" key="3">
    <source>
        <dbReference type="ARBA" id="ARBA00022483"/>
    </source>
</evidence>
<organism evidence="8 9">
    <name type="scientific">Rotaria magnacalcarata</name>
    <dbReference type="NCBI Taxonomy" id="392030"/>
    <lineage>
        <taxon>Eukaryota</taxon>
        <taxon>Metazoa</taxon>
        <taxon>Spiralia</taxon>
        <taxon>Gnathifera</taxon>
        <taxon>Rotifera</taxon>
        <taxon>Eurotatoria</taxon>
        <taxon>Bdelloidea</taxon>
        <taxon>Philodinida</taxon>
        <taxon>Philodinidae</taxon>
        <taxon>Rotaria</taxon>
    </lineage>
</organism>
<dbReference type="PANTHER" id="PTHR12542">
    <property type="entry name" value="EXOCYST COMPLEX PROTEIN EXO70"/>
    <property type="match status" value="1"/>
</dbReference>
<evidence type="ECO:0000256" key="6">
    <source>
        <dbReference type="SAM" id="MobiDB-lite"/>
    </source>
</evidence>
<dbReference type="GO" id="GO:0005546">
    <property type="term" value="F:phosphatidylinositol-4,5-bisphosphate binding"/>
    <property type="evidence" value="ECO:0007669"/>
    <property type="project" value="InterPro"/>
</dbReference>
<feature type="compositionally biased region" description="Polar residues" evidence="6">
    <location>
        <begin position="10"/>
        <end position="25"/>
    </location>
</feature>
<dbReference type="SUPFAM" id="SSF74788">
    <property type="entry name" value="Cullin repeat-like"/>
    <property type="match status" value="1"/>
</dbReference>
<evidence type="ECO:0000259" key="7">
    <source>
        <dbReference type="Pfam" id="PF03081"/>
    </source>
</evidence>
<feature type="compositionally biased region" description="Basic and acidic residues" evidence="6">
    <location>
        <begin position="144"/>
        <end position="153"/>
    </location>
</feature>
<evidence type="ECO:0000256" key="1">
    <source>
        <dbReference type="ARBA" id="ARBA00006756"/>
    </source>
</evidence>
<dbReference type="InterPro" id="IPR004140">
    <property type="entry name" value="Exo70"/>
</dbReference>
<dbReference type="Pfam" id="PF03081">
    <property type="entry name" value="Exo70_C"/>
    <property type="match status" value="1"/>
</dbReference>
<protein>
    <recommendedName>
        <fullName evidence="4 5">Exocyst complex component 7</fullName>
    </recommendedName>
    <alternativeName>
        <fullName evidence="5">Exocyst complex component Exo70</fullName>
    </alternativeName>
</protein>
<name>A0A816YUB9_9BILA</name>
<evidence type="ECO:0000256" key="5">
    <source>
        <dbReference type="RuleBase" id="RU365026"/>
    </source>
</evidence>
<feature type="compositionally biased region" description="Polar residues" evidence="6">
    <location>
        <begin position="167"/>
        <end position="182"/>
    </location>
</feature>
<comment type="caution">
    <text evidence="8">The sequence shown here is derived from an EMBL/GenBank/DDBJ whole genome shotgun (WGS) entry which is preliminary data.</text>
</comment>
<feature type="non-terminal residue" evidence="8">
    <location>
        <position position="1"/>
    </location>
</feature>
<dbReference type="InterPro" id="IPR016159">
    <property type="entry name" value="Cullin_repeat-like_dom_sf"/>
</dbReference>
<comment type="function">
    <text evidence="5">Component of the exocyst complex involved in the docking of exocytic vesicles with fusion sites on the plasma membrane.</text>
</comment>
<dbReference type="Gene3D" id="1.20.1280.170">
    <property type="entry name" value="Exocyst complex component Exo70"/>
    <property type="match status" value="2"/>
</dbReference>
<dbReference type="PANTHER" id="PTHR12542:SF41">
    <property type="entry name" value="EXOCYST COMPLEX COMPONENT 7"/>
    <property type="match status" value="1"/>
</dbReference>
<gene>
    <name evidence="8" type="ORF">XDN619_LOCUS31330</name>
</gene>
<dbReference type="EMBL" id="CAJNRG010015582">
    <property type="protein sequence ID" value="CAF2173404.1"/>
    <property type="molecule type" value="Genomic_DNA"/>
</dbReference>
<feature type="region of interest" description="Disordered" evidence="6">
    <location>
        <begin position="1"/>
        <end position="25"/>
    </location>
</feature>